<accession>A0A7S4HGU4</accession>
<dbReference type="Gene3D" id="1.10.10.10">
    <property type="entry name" value="Winged helix-like DNA-binding domain superfamily/Winged helix DNA-binding domain"/>
    <property type="match status" value="1"/>
</dbReference>
<dbReference type="AlphaFoldDB" id="A0A7S4HGU4"/>
<keyword evidence="9" id="KW-0175">Coiled coil</keyword>
<evidence type="ECO:0000256" key="9">
    <source>
        <dbReference type="SAM" id="Coils"/>
    </source>
</evidence>
<name>A0A7S4HGU4_9EUKA</name>
<keyword evidence="4" id="KW-0805">Transcription regulation</keyword>
<sequence length="259" mass="29663">MPSNPAPFVRKTFELVSDANTDHIVSWSPDGLSFVIHDTHEFQQNILPFYFKHNNLCSFVRQLNTYGFRKVVTGDSSGNLEFKQTSFKQGKPQLLRKVVRRKSGTKRSRSEFTCDSPDYVSSPEYYDDVSPPMTPEQPSCETMLETIANITERQEQTKNQIQELMCELAEAKRQIKELEALPDHDKTDMEPPLKMAKVEVTPADPIDEFWFDVESPEILKPDDYEPLSCVPLSVYEGQQEPCAAFDLRGFLLETPCIQV</sequence>
<dbReference type="PANTHER" id="PTHR10015:SF427">
    <property type="entry name" value="HEAT SHOCK FACTOR PROTEIN"/>
    <property type="match status" value="1"/>
</dbReference>
<evidence type="ECO:0000256" key="5">
    <source>
        <dbReference type="ARBA" id="ARBA00023125"/>
    </source>
</evidence>
<keyword evidence="7" id="KW-0539">Nucleus</keyword>
<feature type="domain" description="HSF-type DNA-binding" evidence="10">
    <location>
        <begin position="4"/>
        <end position="101"/>
    </location>
</feature>
<comment type="subcellular location">
    <subcellularLocation>
        <location evidence="1">Nucleus</location>
    </subcellularLocation>
</comment>
<dbReference type="InterPro" id="IPR036390">
    <property type="entry name" value="WH_DNA-bd_sf"/>
</dbReference>
<dbReference type="GO" id="GO:0005634">
    <property type="term" value="C:nucleus"/>
    <property type="evidence" value="ECO:0007669"/>
    <property type="project" value="UniProtKB-SubCell"/>
</dbReference>
<comment type="similarity">
    <text evidence="8">Belongs to the HSF family.</text>
</comment>
<keyword evidence="5" id="KW-0238">DNA-binding</keyword>
<evidence type="ECO:0000313" key="11">
    <source>
        <dbReference type="EMBL" id="CAE2198707.1"/>
    </source>
</evidence>
<proteinExistence type="inferred from homology"/>
<dbReference type="EMBL" id="HBKP01000087">
    <property type="protein sequence ID" value="CAE2198707.1"/>
    <property type="molecule type" value="Transcribed_RNA"/>
</dbReference>
<dbReference type="InterPro" id="IPR000232">
    <property type="entry name" value="HSF_DNA-bd"/>
</dbReference>
<evidence type="ECO:0000256" key="7">
    <source>
        <dbReference type="ARBA" id="ARBA00023242"/>
    </source>
</evidence>
<dbReference type="Pfam" id="PF00447">
    <property type="entry name" value="HSF_DNA-bind"/>
    <property type="match status" value="1"/>
</dbReference>
<gene>
    <name evidence="11" type="ORF">VSP0166_LOCUS58</name>
</gene>
<dbReference type="PANTHER" id="PTHR10015">
    <property type="entry name" value="HEAT SHOCK TRANSCRIPTION FACTOR"/>
    <property type="match status" value="1"/>
</dbReference>
<evidence type="ECO:0000256" key="3">
    <source>
        <dbReference type="ARBA" id="ARBA00022553"/>
    </source>
</evidence>
<reference evidence="11" key="1">
    <citation type="submission" date="2021-01" db="EMBL/GenBank/DDBJ databases">
        <authorList>
            <person name="Corre E."/>
            <person name="Pelletier E."/>
            <person name="Niang G."/>
            <person name="Scheremetjew M."/>
            <person name="Finn R."/>
            <person name="Kale V."/>
            <person name="Holt S."/>
            <person name="Cochrane G."/>
            <person name="Meng A."/>
            <person name="Brown T."/>
            <person name="Cohen L."/>
        </authorList>
    </citation>
    <scope>NUCLEOTIDE SEQUENCE</scope>
    <source>
        <strain evidence="11">DIVA3 518/3/11/1/6</strain>
    </source>
</reference>
<organism evidence="11">
    <name type="scientific">Vannella robusta</name>
    <dbReference type="NCBI Taxonomy" id="1487602"/>
    <lineage>
        <taxon>Eukaryota</taxon>
        <taxon>Amoebozoa</taxon>
        <taxon>Discosea</taxon>
        <taxon>Flabellinia</taxon>
        <taxon>Vannellidae</taxon>
        <taxon>Vannella</taxon>
    </lineage>
</organism>
<keyword evidence="3" id="KW-0597">Phosphoprotein</keyword>
<protein>
    <recommendedName>
        <fullName evidence="10">HSF-type DNA-binding domain-containing protein</fullName>
    </recommendedName>
</protein>
<dbReference type="GO" id="GO:0043565">
    <property type="term" value="F:sequence-specific DNA binding"/>
    <property type="evidence" value="ECO:0007669"/>
    <property type="project" value="InterPro"/>
</dbReference>
<dbReference type="InterPro" id="IPR036388">
    <property type="entry name" value="WH-like_DNA-bd_sf"/>
</dbReference>
<evidence type="ECO:0000256" key="4">
    <source>
        <dbReference type="ARBA" id="ARBA00023015"/>
    </source>
</evidence>
<dbReference type="SUPFAM" id="SSF46785">
    <property type="entry name" value="Winged helix' DNA-binding domain"/>
    <property type="match status" value="1"/>
</dbReference>
<dbReference type="PRINTS" id="PR00056">
    <property type="entry name" value="HSFDOMAIN"/>
</dbReference>
<evidence type="ECO:0000256" key="6">
    <source>
        <dbReference type="ARBA" id="ARBA00023163"/>
    </source>
</evidence>
<evidence type="ECO:0000259" key="10">
    <source>
        <dbReference type="SMART" id="SM00415"/>
    </source>
</evidence>
<evidence type="ECO:0000256" key="2">
    <source>
        <dbReference type="ARBA" id="ARBA00011233"/>
    </source>
</evidence>
<evidence type="ECO:0000256" key="8">
    <source>
        <dbReference type="RuleBase" id="RU004020"/>
    </source>
</evidence>
<feature type="coiled-coil region" evidence="9">
    <location>
        <begin position="147"/>
        <end position="181"/>
    </location>
</feature>
<keyword evidence="6" id="KW-0804">Transcription</keyword>
<dbReference type="SMART" id="SM00415">
    <property type="entry name" value="HSF"/>
    <property type="match status" value="1"/>
</dbReference>
<comment type="subunit">
    <text evidence="2">Homotrimer.</text>
</comment>
<dbReference type="GO" id="GO:0003700">
    <property type="term" value="F:DNA-binding transcription factor activity"/>
    <property type="evidence" value="ECO:0007669"/>
    <property type="project" value="InterPro"/>
</dbReference>
<evidence type="ECO:0000256" key="1">
    <source>
        <dbReference type="ARBA" id="ARBA00004123"/>
    </source>
</evidence>
<dbReference type="FunFam" id="1.10.10.10:FF:000037">
    <property type="entry name" value="Heat stress transcription factor B-4"/>
    <property type="match status" value="1"/>
</dbReference>